<dbReference type="AlphaFoldDB" id="A0A6J5TG95"/>
<feature type="compositionally biased region" description="Polar residues" evidence="1">
    <location>
        <begin position="107"/>
        <end position="116"/>
    </location>
</feature>
<dbReference type="Proteomes" id="UP000507222">
    <property type="component" value="Unassembled WGS sequence"/>
</dbReference>
<dbReference type="EMBL" id="CAEKDK010000001">
    <property type="protein sequence ID" value="CAB4262950.1"/>
    <property type="molecule type" value="Genomic_DNA"/>
</dbReference>
<evidence type="ECO:0000313" key="3">
    <source>
        <dbReference type="Proteomes" id="UP000507222"/>
    </source>
</evidence>
<reference evidence="2 3" key="1">
    <citation type="submission" date="2020-05" db="EMBL/GenBank/DDBJ databases">
        <authorList>
            <person name="Campoy J."/>
            <person name="Schneeberger K."/>
            <person name="Spophaly S."/>
        </authorList>
    </citation>
    <scope>NUCLEOTIDE SEQUENCE [LARGE SCALE GENOMIC DNA]</scope>
    <source>
        <strain evidence="2">PruArmRojPasFocal</strain>
    </source>
</reference>
<gene>
    <name evidence="2" type="ORF">CURHAP_LOCUS2452</name>
</gene>
<accession>A0A6J5TG95</accession>
<name>A0A6J5TG95_PRUAR</name>
<evidence type="ECO:0000313" key="2">
    <source>
        <dbReference type="EMBL" id="CAB4262950.1"/>
    </source>
</evidence>
<proteinExistence type="predicted"/>
<organism evidence="2 3">
    <name type="scientific">Prunus armeniaca</name>
    <name type="common">Apricot</name>
    <name type="synonym">Armeniaca vulgaris</name>
    <dbReference type="NCBI Taxonomy" id="36596"/>
    <lineage>
        <taxon>Eukaryota</taxon>
        <taxon>Viridiplantae</taxon>
        <taxon>Streptophyta</taxon>
        <taxon>Embryophyta</taxon>
        <taxon>Tracheophyta</taxon>
        <taxon>Spermatophyta</taxon>
        <taxon>Magnoliopsida</taxon>
        <taxon>eudicotyledons</taxon>
        <taxon>Gunneridae</taxon>
        <taxon>Pentapetalae</taxon>
        <taxon>rosids</taxon>
        <taxon>fabids</taxon>
        <taxon>Rosales</taxon>
        <taxon>Rosaceae</taxon>
        <taxon>Amygdaloideae</taxon>
        <taxon>Amygdaleae</taxon>
        <taxon>Prunus</taxon>
    </lineage>
</organism>
<evidence type="ECO:0000256" key="1">
    <source>
        <dbReference type="SAM" id="MobiDB-lite"/>
    </source>
</evidence>
<feature type="region of interest" description="Disordered" evidence="1">
    <location>
        <begin position="82"/>
        <end position="116"/>
    </location>
</feature>
<sequence length="116" mass="13288">MGSKRLLLPTKTGGKNRFYRVGDAEERNQKQETSCDHCGGPRVEAFYRVSQRSHIVFGIAAVAKAKVKDFGFVEFFLKKREREREGRKRRGRERQKVGLRGGEGRWQSENVEGATT</sequence>
<protein>
    <submittedName>
        <fullName evidence="2">Uncharacterized protein</fullName>
    </submittedName>
</protein>